<evidence type="ECO:0000256" key="1">
    <source>
        <dbReference type="SAM" id="MobiDB-lite"/>
    </source>
</evidence>
<name>A0A2J6QVX7_HYAVF</name>
<keyword evidence="2" id="KW-0472">Membrane</keyword>
<dbReference type="EMBL" id="KZ613967">
    <property type="protein sequence ID" value="PMD30426.1"/>
    <property type="molecule type" value="Genomic_DNA"/>
</dbReference>
<organism evidence="3 4">
    <name type="scientific">Hyaloscypha variabilis (strain UAMH 11265 / GT02V1 / F)</name>
    <name type="common">Meliniomyces variabilis</name>
    <dbReference type="NCBI Taxonomy" id="1149755"/>
    <lineage>
        <taxon>Eukaryota</taxon>
        <taxon>Fungi</taxon>
        <taxon>Dikarya</taxon>
        <taxon>Ascomycota</taxon>
        <taxon>Pezizomycotina</taxon>
        <taxon>Leotiomycetes</taxon>
        <taxon>Helotiales</taxon>
        <taxon>Hyaloscyphaceae</taxon>
        <taxon>Hyaloscypha</taxon>
        <taxon>Hyaloscypha variabilis</taxon>
    </lineage>
</organism>
<keyword evidence="4" id="KW-1185">Reference proteome</keyword>
<feature type="region of interest" description="Disordered" evidence="1">
    <location>
        <begin position="1445"/>
        <end position="1510"/>
    </location>
</feature>
<gene>
    <name evidence="3" type="ORF">L207DRAFT_573566</name>
</gene>
<sequence>MASETYDDDELDTDNFNWLRREFRGSTYTSYLRLSQLPRSSFDWGQNGYAGSNNYGGGLLCLSAPSKSEGLILARSQILSSSRPLSETQSGLGSSSTFGLEVSSFPYAYDPQGEMIIEETHTRISKATTENVLAAKNGSSFQLGDLIDRGCFNYHWPVTEHYLDLHPHYHWAKQTRKDREKGVFVPAPGSHVGTCQTFSCVKDNMFYQVLRIDEGSDSDMSFPPDSQIVLTIGGQMYFQSHLHEFIENKYTVMDISEVEANHAGYTTTTVRYWDSGGRGLEAKLYQLIDGEYQPLLMSKLEDRNNNQPGKEIMLTSYHAVSKLAKVHNLPRPYNMPKAPRSATFVAAIRVFEGDIGGASFWPQPPNSKSLYDYIGVNPMSVAATGAMWGNIYTKFRTEPVLELTEYDLIGRSLEKILQVDIVPASFDDDDEDDESESPRKRYETLMSNLFTSAGAGISLKSLFWKTRFLIQAHKFLSQICNLNSDLTQGRGKENRSICIEGLQMKRIQTKVQNILRYLVKALLVPTPRRALTRMMPSRRVPGNSDYYYVMLTLWYTWKYFTDHDPSWNLDIEIWASSNRADPLVLDPPVLIAANSLPPDNWKFPANDQHKVKLLQWYHYASVLMLCNHGVLPKSWREKHLPQKVARLAKVAQMASSVKLSSRQSYEAEDEIVDRLSTLSTELGFESLQDDRINTVATFALESVKGREPTRALNAGWLPETEAGSLSGPWEIYALCHHSMLSMWATDKQIHPQDLKAQQRTSDEIASCKQRVFSFLNSEGTLLPSWARAGFTFRSRRIQQLQTEATAVLASTLLIMKGSDINNRLLSTSRAIGGAIEQAPKRGFKTDPASPHAAFGQQELKQSLDVLNLELLVKQGVEVLERFACATGRSIPIQWRTFSLPYRYYPDNFFNSLNSTPELYTAKMLVGSISIPPLLHRFITSLDAITDFSFENIHRCADHISVFDITAGGPVDEITDIRYYRSSHSANSRDKLCWALFDSLVEQQVQHRFLIVRDVGDPISSRRFSDLFDLLFYVLHSESSTCLGDYALRSSRFTSQKGDTWISSITLRSWRGVKTLKSKNDPSSTFKDDAPIYIPPHLKVVLAYLGSRTPEVVQVNLEDLYLEVDMSSIVISTNAFGDFSKCTILSDLIADSDMKAIVVEAQKVWQKFIHQPQTGRCLVFLLVLGRICQQTTQSYEKAIDTLTSVITLNNSVSGREKQQYVDEFGSLGFELIHWSLDSLLKLNHNLKLTAGAISQAKEDLLAQIRDGPGRRGPALEGMCQEYLGDFEASLLQLNTMAFNLEQSMKSLERFETSLNVESERTDRYTTMRQNEMMVHQNEITMHQNEITMHQNENIEKLTYLTIVYLPITLMAGIYAIPGEHNVLLGNIGLGWFLGGIFLLSAATYVLAFYIKTILKWFRLLGTNLLEIWRSLLRSLKRNYPSWFEKSKNRHRKQDSEDLSPQSAMGQSLAGRQSARDILEDRSSPQDPTKAMEEGVRDDISIGTGPVRDQIE</sequence>
<dbReference type="OrthoDB" id="3546713at2759"/>
<keyword evidence="2" id="KW-0812">Transmembrane</keyword>
<feature type="compositionally biased region" description="Basic and acidic residues" evidence="1">
    <location>
        <begin position="1472"/>
        <end position="1498"/>
    </location>
</feature>
<evidence type="ECO:0000256" key="2">
    <source>
        <dbReference type="SAM" id="Phobius"/>
    </source>
</evidence>
<keyword evidence="2" id="KW-1133">Transmembrane helix</keyword>
<evidence type="ECO:0000313" key="4">
    <source>
        <dbReference type="Proteomes" id="UP000235786"/>
    </source>
</evidence>
<proteinExistence type="predicted"/>
<feature type="transmembrane region" description="Helical" evidence="2">
    <location>
        <begin position="1387"/>
        <end position="1409"/>
    </location>
</feature>
<feature type="transmembrane region" description="Helical" evidence="2">
    <location>
        <begin position="1356"/>
        <end position="1375"/>
    </location>
</feature>
<protein>
    <submittedName>
        <fullName evidence="3">Uncharacterized protein</fullName>
    </submittedName>
</protein>
<accession>A0A2J6QVX7</accession>
<dbReference type="Proteomes" id="UP000235786">
    <property type="component" value="Unassembled WGS sequence"/>
</dbReference>
<reference evidence="3 4" key="1">
    <citation type="submission" date="2016-04" db="EMBL/GenBank/DDBJ databases">
        <title>A degradative enzymes factory behind the ericoid mycorrhizal symbiosis.</title>
        <authorList>
            <consortium name="DOE Joint Genome Institute"/>
            <person name="Martino E."/>
            <person name="Morin E."/>
            <person name="Grelet G."/>
            <person name="Kuo A."/>
            <person name="Kohler A."/>
            <person name="Daghino S."/>
            <person name="Barry K."/>
            <person name="Choi C."/>
            <person name="Cichocki N."/>
            <person name="Clum A."/>
            <person name="Copeland A."/>
            <person name="Hainaut M."/>
            <person name="Haridas S."/>
            <person name="Labutti K."/>
            <person name="Lindquist E."/>
            <person name="Lipzen A."/>
            <person name="Khouja H.-R."/>
            <person name="Murat C."/>
            <person name="Ohm R."/>
            <person name="Olson A."/>
            <person name="Spatafora J."/>
            <person name="Veneault-Fourrey C."/>
            <person name="Henrissat B."/>
            <person name="Grigoriev I."/>
            <person name="Martin F."/>
            <person name="Perotto S."/>
        </authorList>
    </citation>
    <scope>NUCLEOTIDE SEQUENCE [LARGE SCALE GENOMIC DNA]</scope>
    <source>
        <strain evidence="3 4">F</strain>
    </source>
</reference>
<dbReference type="Gene3D" id="1.20.58.340">
    <property type="entry name" value="Magnesium transport protein CorA, transmembrane region"/>
    <property type="match status" value="1"/>
</dbReference>
<evidence type="ECO:0000313" key="3">
    <source>
        <dbReference type="EMBL" id="PMD30426.1"/>
    </source>
</evidence>